<name>A0A841H612_9BACT</name>
<reference evidence="2 3" key="1">
    <citation type="submission" date="2020-08" db="EMBL/GenBank/DDBJ databases">
        <title>Genomic Encyclopedia of Type Strains, Phase IV (KMG-IV): sequencing the most valuable type-strain genomes for metagenomic binning, comparative biology and taxonomic classification.</title>
        <authorList>
            <person name="Goeker M."/>
        </authorList>
    </citation>
    <scope>NUCLEOTIDE SEQUENCE [LARGE SCALE GENOMIC DNA]</scope>
    <source>
        <strain evidence="2 3">DSM 29007</strain>
    </source>
</reference>
<keyword evidence="3" id="KW-1185">Reference proteome</keyword>
<keyword evidence="2" id="KW-0808">Transferase</keyword>
<evidence type="ECO:0000313" key="2">
    <source>
        <dbReference type="EMBL" id="MBB6073418.1"/>
    </source>
</evidence>
<dbReference type="EMBL" id="JACHIA010000024">
    <property type="protein sequence ID" value="MBB6073418.1"/>
    <property type="molecule type" value="Genomic_DNA"/>
</dbReference>
<protein>
    <submittedName>
        <fullName evidence="2">2-amino-4-hydroxy-6-hydroxymethyldihydropteridine diphosphokinase</fullName>
        <ecNumber evidence="2">2.7.6.3</ecNumber>
    </submittedName>
</protein>
<proteinExistence type="predicted"/>
<dbReference type="RefSeq" id="WP_170039132.1">
    <property type="nucleotide sequence ID" value="NZ_JABDTL010000002.1"/>
</dbReference>
<dbReference type="SUPFAM" id="SSF109604">
    <property type="entry name" value="HD-domain/PDEase-like"/>
    <property type="match status" value="1"/>
</dbReference>
<dbReference type="CDD" id="cd00077">
    <property type="entry name" value="HDc"/>
    <property type="match status" value="1"/>
</dbReference>
<dbReference type="Pfam" id="PF01966">
    <property type="entry name" value="HD"/>
    <property type="match status" value="1"/>
</dbReference>
<organism evidence="2 3">
    <name type="scientific">Longimicrobium terrae</name>
    <dbReference type="NCBI Taxonomy" id="1639882"/>
    <lineage>
        <taxon>Bacteria</taxon>
        <taxon>Pseudomonadati</taxon>
        <taxon>Gemmatimonadota</taxon>
        <taxon>Longimicrobiia</taxon>
        <taxon>Longimicrobiales</taxon>
        <taxon>Longimicrobiaceae</taxon>
        <taxon>Longimicrobium</taxon>
    </lineage>
</organism>
<dbReference type="InterPro" id="IPR003607">
    <property type="entry name" value="HD/PDEase_dom"/>
</dbReference>
<sequence length="197" mass="21621">MPAAALTTSDPGPLVRAAARGELPKWAHVSEKRRAHMARVAALMAEWASGLGLSEGDQARWTATGWLHDALREGTPDELRPQVPPAFHDLPGKLLHGPAASERLAGEVDEEMLEAIRYHTLGSPRWKALGRALYLADFLEPGRRYETEWTASLRARMPAEMDAVLREVVEARVRHVMESGSALHPETQAFHGQVSAA</sequence>
<dbReference type="EC" id="2.7.6.3" evidence="2"/>
<keyword evidence="2" id="KW-0418">Kinase</keyword>
<dbReference type="Gene3D" id="1.10.3210.10">
    <property type="entry name" value="Hypothetical protein af1432"/>
    <property type="match status" value="1"/>
</dbReference>
<accession>A0A841H612</accession>
<dbReference type="GO" id="GO:0016301">
    <property type="term" value="F:kinase activity"/>
    <property type="evidence" value="ECO:0007669"/>
    <property type="project" value="UniProtKB-KW"/>
</dbReference>
<feature type="domain" description="HD" evidence="1">
    <location>
        <begin position="35"/>
        <end position="137"/>
    </location>
</feature>
<evidence type="ECO:0000313" key="3">
    <source>
        <dbReference type="Proteomes" id="UP000582837"/>
    </source>
</evidence>
<dbReference type="AlphaFoldDB" id="A0A841H612"/>
<dbReference type="Proteomes" id="UP000582837">
    <property type="component" value="Unassembled WGS sequence"/>
</dbReference>
<dbReference type="GO" id="GO:0003848">
    <property type="term" value="F:2-amino-4-hydroxy-6-hydroxymethyldihydropteridine diphosphokinase activity"/>
    <property type="evidence" value="ECO:0007669"/>
    <property type="project" value="UniProtKB-EC"/>
</dbReference>
<dbReference type="InterPro" id="IPR006674">
    <property type="entry name" value="HD_domain"/>
</dbReference>
<comment type="caution">
    <text evidence="2">The sequence shown here is derived from an EMBL/GenBank/DDBJ whole genome shotgun (WGS) entry which is preliminary data.</text>
</comment>
<evidence type="ECO:0000259" key="1">
    <source>
        <dbReference type="Pfam" id="PF01966"/>
    </source>
</evidence>
<gene>
    <name evidence="2" type="ORF">HNQ61_005085</name>
</gene>